<dbReference type="PaxDb" id="411902-CLOBOL_01930"/>
<proteinExistence type="predicted"/>
<feature type="region of interest" description="Disordered" evidence="1">
    <location>
        <begin position="70"/>
        <end position="96"/>
    </location>
</feature>
<dbReference type="HOGENOM" id="CLU_183597_0_0_9"/>
<reference evidence="2 3" key="2">
    <citation type="submission" date="2007-09" db="EMBL/GenBank/DDBJ databases">
        <title>Draft genome sequence of Clostridium bolteae (ATCC BAA-613).</title>
        <authorList>
            <person name="Sudarsanam P."/>
            <person name="Ley R."/>
            <person name="Guruge J."/>
            <person name="Turnbaugh P.J."/>
            <person name="Mahowald M."/>
            <person name="Liep D."/>
            <person name="Gordon J."/>
        </authorList>
    </citation>
    <scope>NUCLEOTIDE SEQUENCE [LARGE SCALE GENOMIC DNA]</scope>
    <source>
        <strain evidence="3">ATCC BAA-613 / DSM 15670 / CCUG 46953 / JCM 12243 / WAL 16351</strain>
    </source>
</reference>
<sequence length="96" mass="10904">MYFHQPFLSLLPIYAGGACYMPLIFRHNEPKPGHCIYYKYGRRVKSMYSRLIIDGNAVYEIDEECLKQRQGRKGYGGKNRGTKSAFSSGETGEAGK</sequence>
<accession>A8RMJ4</accession>
<evidence type="ECO:0000256" key="1">
    <source>
        <dbReference type="SAM" id="MobiDB-lite"/>
    </source>
</evidence>
<organism evidence="2 3">
    <name type="scientific">Enterocloster bolteae (strain ATCC BAA-613 / DSM 15670 / CCUG 46953 / JCM 12243 / WAL 16351)</name>
    <name type="common">Clostridium bolteae</name>
    <dbReference type="NCBI Taxonomy" id="411902"/>
    <lineage>
        <taxon>Bacteria</taxon>
        <taxon>Bacillati</taxon>
        <taxon>Bacillota</taxon>
        <taxon>Clostridia</taxon>
        <taxon>Lachnospirales</taxon>
        <taxon>Lachnospiraceae</taxon>
        <taxon>Enterocloster</taxon>
    </lineage>
</organism>
<dbReference type="eggNOG" id="ENOG502ZG4W">
    <property type="taxonomic scope" value="Bacteria"/>
</dbReference>
<evidence type="ECO:0000313" key="2">
    <source>
        <dbReference type="EMBL" id="EDP17690.1"/>
    </source>
</evidence>
<name>A8RMJ4_ENTBW</name>
<dbReference type="Proteomes" id="UP000005396">
    <property type="component" value="Unassembled WGS sequence"/>
</dbReference>
<comment type="caution">
    <text evidence="2">The sequence shown here is derived from an EMBL/GenBank/DDBJ whole genome shotgun (WGS) entry which is preliminary data.</text>
</comment>
<evidence type="ECO:0000313" key="3">
    <source>
        <dbReference type="Proteomes" id="UP000005396"/>
    </source>
</evidence>
<reference evidence="2 3" key="1">
    <citation type="submission" date="2007-08" db="EMBL/GenBank/DDBJ databases">
        <authorList>
            <person name="Fulton L."/>
            <person name="Clifton S."/>
            <person name="Fulton B."/>
            <person name="Xu J."/>
            <person name="Minx P."/>
            <person name="Pepin K.H."/>
            <person name="Johnson M."/>
            <person name="Thiruvilangam P."/>
            <person name="Bhonagiri V."/>
            <person name="Nash W.E."/>
            <person name="Mardis E.R."/>
            <person name="Wilson R.K."/>
        </authorList>
    </citation>
    <scope>NUCLEOTIDE SEQUENCE [LARGE SCALE GENOMIC DNA]</scope>
    <source>
        <strain evidence="3">ATCC BAA-613 / DSM 15670 / CCUG 46953 / JCM 12243 / WAL 16351</strain>
    </source>
</reference>
<protein>
    <submittedName>
        <fullName evidence="2">Uncharacterized protein</fullName>
    </submittedName>
</protein>
<gene>
    <name evidence="2" type="ORF">CLOBOL_01930</name>
</gene>
<dbReference type="AlphaFoldDB" id="A8RMJ4"/>
<dbReference type="EMBL" id="ABCC02000021">
    <property type="protein sequence ID" value="EDP17690.1"/>
    <property type="molecule type" value="Genomic_DNA"/>
</dbReference>